<evidence type="ECO:0000256" key="3">
    <source>
        <dbReference type="ARBA" id="ARBA00022777"/>
    </source>
</evidence>
<keyword evidence="9" id="KW-1185">Reference proteome</keyword>
<evidence type="ECO:0000256" key="5">
    <source>
        <dbReference type="ARBA" id="ARBA00023012"/>
    </source>
</evidence>
<proteinExistence type="predicted"/>
<dbReference type="Pfam" id="PF02518">
    <property type="entry name" value="HATPase_c"/>
    <property type="match status" value="1"/>
</dbReference>
<dbReference type="InterPro" id="IPR036890">
    <property type="entry name" value="HATPase_C_sf"/>
</dbReference>
<name>A0ABT3PVS0_9BACT</name>
<dbReference type="EMBL" id="JAJNDC010000001">
    <property type="protein sequence ID" value="MCW9711955.1"/>
    <property type="molecule type" value="Genomic_DNA"/>
</dbReference>
<evidence type="ECO:0000256" key="1">
    <source>
        <dbReference type="ARBA" id="ARBA00022679"/>
    </source>
</evidence>
<dbReference type="InterPro" id="IPR007894">
    <property type="entry name" value="MASE2"/>
</dbReference>
<comment type="caution">
    <text evidence="8">The sequence shown here is derived from an EMBL/GenBank/DDBJ whole genome shotgun (WGS) entry which is preliminary data.</text>
</comment>
<dbReference type="Proteomes" id="UP001207337">
    <property type="component" value="Unassembled WGS sequence"/>
</dbReference>
<dbReference type="Gene3D" id="3.30.565.10">
    <property type="entry name" value="Histidine kinase-like ATPase, C-terminal domain"/>
    <property type="match status" value="1"/>
</dbReference>
<dbReference type="PROSITE" id="PS50109">
    <property type="entry name" value="HIS_KIN"/>
    <property type="match status" value="1"/>
</dbReference>
<feature type="transmembrane region" description="Helical" evidence="6">
    <location>
        <begin position="21"/>
        <end position="40"/>
    </location>
</feature>
<evidence type="ECO:0000256" key="2">
    <source>
        <dbReference type="ARBA" id="ARBA00022741"/>
    </source>
</evidence>
<feature type="transmembrane region" description="Helical" evidence="6">
    <location>
        <begin position="123"/>
        <end position="144"/>
    </location>
</feature>
<dbReference type="GO" id="GO:0005524">
    <property type="term" value="F:ATP binding"/>
    <property type="evidence" value="ECO:0007669"/>
    <property type="project" value="UniProtKB-KW"/>
</dbReference>
<keyword evidence="5" id="KW-0902">Two-component regulatory system</keyword>
<keyword evidence="6" id="KW-0812">Transmembrane</keyword>
<dbReference type="InterPro" id="IPR005467">
    <property type="entry name" value="His_kinase_dom"/>
</dbReference>
<dbReference type="SUPFAM" id="SSF55874">
    <property type="entry name" value="ATPase domain of HSP90 chaperone/DNA topoisomerase II/histidine kinase"/>
    <property type="match status" value="1"/>
</dbReference>
<feature type="transmembrane region" description="Helical" evidence="6">
    <location>
        <begin position="85"/>
        <end position="111"/>
    </location>
</feature>
<dbReference type="PANTHER" id="PTHR43065:SF46">
    <property type="entry name" value="C4-DICARBOXYLATE TRANSPORT SENSOR PROTEIN DCTB"/>
    <property type="match status" value="1"/>
</dbReference>
<evidence type="ECO:0000256" key="6">
    <source>
        <dbReference type="SAM" id="Phobius"/>
    </source>
</evidence>
<keyword evidence="6" id="KW-0472">Membrane</keyword>
<dbReference type="Pfam" id="PF05230">
    <property type="entry name" value="MASE2"/>
    <property type="match status" value="1"/>
</dbReference>
<keyword evidence="4 8" id="KW-0067">ATP-binding</keyword>
<feature type="domain" description="Histidine kinase" evidence="7">
    <location>
        <begin position="297"/>
        <end position="478"/>
    </location>
</feature>
<dbReference type="InterPro" id="IPR003594">
    <property type="entry name" value="HATPase_dom"/>
</dbReference>
<evidence type="ECO:0000313" key="9">
    <source>
        <dbReference type="Proteomes" id="UP001207337"/>
    </source>
</evidence>
<feature type="transmembrane region" description="Helical" evidence="6">
    <location>
        <begin position="151"/>
        <end position="172"/>
    </location>
</feature>
<evidence type="ECO:0000256" key="4">
    <source>
        <dbReference type="ARBA" id="ARBA00022840"/>
    </source>
</evidence>
<evidence type="ECO:0000313" key="8">
    <source>
        <dbReference type="EMBL" id="MCW9711955.1"/>
    </source>
</evidence>
<gene>
    <name evidence="8" type="ORF">LQ318_03475</name>
</gene>
<sequence length="483" mass="54649">MTLSIIGIKLGEAHQLSRDKYLPRVMGDLAAFLILSFLVVERGWSYWYFPFLVLSFLIYPHLVLLASKMAPGTKKIEKGAMMIEAFIMCLWIPFANFFLWGTFALHLATVIQNGLVGGYRQIVVSHVPLLSGVLCGGLLTGFVVELDGPFYLELFTVLFLLAYMVDLGGTFYKQNIRIKENSLNLDKQNLKLDNTIEELYSTKEELSEKAHKAGMADLATGILHNLGNVLNSVNISAGQIAETLKSSKISSLKKANRLLDEHQDNFKKFIIEDPRGKQLMNYYLKLEEPMVEEYREIQKHSNRLDDKVQLMTEIIEAQQKYVATGAETEETSLKELIDSALLFQEGFIDQHNLKIEKDLGLTDPVAVQRTKLLYMLVNIFEKAMEAVSELPSQDRKIVIKTWQDEKNVYLSIIVNGIEIQKNDIDKIFSQDFSTKESSHGFGLDSSANYLSEIGCEIEVKRGEKEIGATIILTFPRIGEKQTP</sequence>
<feature type="transmembrane region" description="Helical" evidence="6">
    <location>
        <begin position="46"/>
        <end position="65"/>
    </location>
</feature>
<evidence type="ECO:0000259" key="7">
    <source>
        <dbReference type="PROSITE" id="PS50109"/>
    </source>
</evidence>
<accession>A0ABT3PVS0</accession>
<protein>
    <submittedName>
        <fullName evidence="8">ATP-binding protein</fullName>
    </submittedName>
</protein>
<dbReference type="PANTHER" id="PTHR43065">
    <property type="entry name" value="SENSOR HISTIDINE KINASE"/>
    <property type="match status" value="1"/>
</dbReference>
<keyword evidence="1" id="KW-0808">Transferase</keyword>
<dbReference type="RefSeq" id="WP_265787557.1">
    <property type="nucleotide sequence ID" value="NZ_BAABRS010000001.1"/>
</dbReference>
<dbReference type="SMART" id="SM00387">
    <property type="entry name" value="HATPase_c"/>
    <property type="match status" value="1"/>
</dbReference>
<keyword evidence="2" id="KW-0547">Nucleotide-binding</keyword>
<keyword evidence="3" id="KW-0418">Kinase</keyword>
<organism evidence="8 9">
    <name type="scientific">Fodinibius salicampi</name>
    <dbReference type="NCBI Taxonomy" id="1920655"/>
    <lineage>
        <taxon>Bacteria</taxon>
        <taxon>Pseudomonadati</taxon>
        <taxon>Balneolota</taxon>
        <taxon>Balneolia</taxon>
        <taxon>Balneolales</taxon>
        <taxon>Balneolaceae</taxon>
        <taxon>Fodinibius</taxon>
    </lineage>
</organism>
<reference evidence="8 9" key="1">
    <citation type="submission" date="2021-11" db="EMBL/GenBank/DDBJ databases">
        <title>Aliifidinibius sp. nov., a new bacterium isolated from saline soil.</title>
        <authorList>
            <person name="Galisteo C."/>
            <person name="De La Haba R."/>
            <person name="Sanchez-Porro C."/>
            <person name="Ventosa A."/>
        </authorList>
    </citation>
    <scope>NUCLEOTIDE SEQUENCE [LARGE SCALE GENOMIC DNA]</scope>
    <source>
        <strain evidence="8 9">KACC 190600</strain>
    </source>
</reference>
<keyword evidence="6" id="KW-1133">Transmembrane helix</keyword>